<reference evidence="2" key="2">
    <citation type="submission" date="2018-05" db="EMBL/GenBank/DDBJ databases">
        <title>OmerRS3 (Oryza meridionalis Reference Sequence Version 3).</title>
        <authorList>
            <person name="Zhang J."/>
            <person name="Kudrna D."/>
            <person name="Lee S."/>
            <person name="Talag J."/>
            <person name="Welchert J."/>
            <person name="Wing R.A."/>
        </authorList>
    </citation>
    <scope>NUCLEOTIDE SEQUENCE [LARGE SCALE GENOMIC DNA]</scope>
    <source>
        <strain evidence="2">OR44</strain>
    </source>
</reference>
<dbReference type="Proteomes" id="UP000008021">
    <property type="component" value="Chromosome 5"/>
</dbReference>
<dbReference type="Gramene" id="OMERI05G20730.10">
    <property type="protein sequence ID" value="OMERI05G20730.10"/>
    <property type="gene ID" value="OMERI05G20730"/>
</dbReference>
<proteinExistence type="predicted"/>
<keyword evidence="3" id="KW-1185">Reference proteome</keyword>
<name>A0A0E0DU07_9ORYZ</name>
<evidence type="ECO:0000313" key="3">
    <source>
        <dbReference type="Proteomes" id="UP000008021"/>
    </source>
</evidence>
<dbReference type="EnsemblPlants" id="OMERI05G20730.10">
    <property type="protein sequence ID" value="OMERI05G20730.10"/>
    <property type="gene ID" value="OMERI05G20730"/>
</dbReference>
<feature type="region of interest" description="Disordered" evidence="1">
    <location>
        <begin position="1"/>
        <end position="31"/>
    </location>
</feature>
<dbReference type="EnsemblPlants" id="OMERI05G20730.9">
    <property type="protein sequence ID" value="OMERI05G20730.9"/>
    <property type="gene ID" value="OMERI05G20730"/>
</dbReference>
<protein>
    <submittedName>
        <fullName evidence="2">Uncharacterized protein</fullName>
    </submittedName>
</protein>
<sequence>MTRGSHFHAPHHHHTTTTTTTMPQRARRRRRRRWRLMESDRMPLQAGSIELAATIGGFLAPREGVKSVSLCRMVWG</sequence>
<dbReference type="Gramene" id="OMERI05G20730.9">
    <property type="protein sequence ID" value="OMERI05G20730.9"/>
    <property type="gene ID" value="OMERI05G20730"/>
</dbReference>
<organism evidence="2">
    <name type="scientific">Oryza meridionalis</name>
    <dbReference type="NCBI Taxonomy" id="40149"/>
    <lineage>
        <taxon>Eukaryota</taxon>
        <taxon>Viridiplantae</taxon>
        <taxon>Streptophyta</taxon>
        <taxon>Embryophyta</taxon>
        <taxon>Tracheophyta</taxon>
        <taxon>Spermatophyta</taxon>
        <taxon>Magnoliopsida</taxon>
        <taxon>Liliopsida</taxon>
        <taxon>Poales</taxon>
        <taxon>Poaceae</taxon>
        <taxon>BOP clade</taxon>
        <taxon>Oryzoideae</taxon>
        <taxon>Oryzeae</taxon>
        <taxon>Oryzinae</taxon>
        <taxon>Oryza</taxon>
    </lineage>
</organism>
<dbReference type="AlphaFoldDB" id="A0A0E0DU07"/>
<accession>A0A0E0DU07</accession>
<evidence type="ECO:0000256" key="1">
    <source>
        <dbReference type="SAM" id="MobiDB-lite"/>
    </source>
</evidence>
<evidence type="ECO:0000313" key="2">
    <source>
        <dbReference type="EnsemblPlants" id="OMERI05G20730.9"/>
    </source>
</evidence>
<reference evidence="2" key="1">
    <citation type="submission" date="2015-04" db="UniProtKB">
        <authorList>
            <consortium name="EnsemblPlants"/>
        </authorList>
    </citation>
    <scope>IDENTIFICATION</scope>
</reference>
<feature type="compositionally biased region" description="Basic residues" evidence="1">
    <location>
        <begin position="1"/>
        <end position="15"/>
    </location>
</feature>
<dbReference type="HOGENOM" id="CLU_2658686_0_0_1"/>